<accession>A0ABN5YJC7</accession>
<organism evidence="1 2">
    <name type="scientific">Mycolicibacterium mageritense</name>
    <name type="common">Mycobacterium mageritense</name>
    <dbReference type="NCBI Taxonomy" id="53462"/>
    <lineage>
        <taxon>Bacteria</taxon>
        <taxon>Bacillati</taxon>
        <taxon>Actinomycetota</taxon>
        <taxon>Actinomycetes</taxon>
        <taxon>Mycobacteriales</taxon>
        <taxon>Mycobacteriaceae</taxon>
        <taxon>Mycolicibacterium</taxon>
    </lineage>
</organism>
<dbReference type="EMBL" id="AP022567">
    <property type="protein sequence ID" value="BBX37369.1"/>
    <property type="molecule type" value="Genomic_DNA"/>
</dbReference>
<evidence type="ECO:0000313" key="1">
    <source>
        <dbReference type="EMBL" id="BBX37369.1"/>
    </source>
</evidence>
<protein>
    <submittedName>
        <fullName evidence="1">Uncharacterized protein</fullName>
    </submittedName>
</protein>
<keyword evidence="2" id="KW-1185">Reference proteome</keyword>
<proteinExistence type="predicted"/>
<reference evidence="1 2" key="1">
    <citation type="journal article" date="2019" name="Emerg. Microbes Infect.">
        <title>Comprehensive subspecies identification of 175 nontuberculous mycobacteria species based on 7547 genomic profiles.</title>
        <authorList>
            <person name="Matsumoto Y."/>
            <person name="Kinjo T."/>
            <person name="Motooka D."/>
            <person name="Nabeya D."/>
            <person name="Jung N."/>
            <person name="Uechi K."/>
            <person name="Horii T."/>
            <person name="Iida T."/>
            <person name="Fujita J."/>
            <person name="Nakamura S."/>
        </authorList>
    </citation>
    <scope>NUCLEOTIDE SEQUENCE [LARGE SCALE GENOMIC DNA]</scope>
    <source>
        <strain evidence="1 2">JCM 12375</strain>
    </source>
</reference>
<evidence type="ECO:0000313" key="2">
    <source>
        <dbReference type="Proteomes" id="UP000465622"/>
    </source>
</evidence>
<gene>
    <name evidence="1" type="ORF">MMAGJ_66510</name>
</gene>
<sequence>MLAAAVRRLNSSAVVAESLVIKAQNRVQSTLTTTAISGRTTNPAPIVAGRKIQRGNPGVLVKT</sequence>
<dbReference type="Proteomes" id="UP000465622">
    <property type="component" value="Chromosome"/>
</dbReference>
<name>A0ABN5YJC7_MYCME</name>